<evidence type="ECO:0000256" key="1">
    <source>
        <dbReference type="SAM" id="MobiDB-lite"/>
    </source>
</evidence>
<dbReference type="InterPro" id="IPR025605">
    <property type="entry name" value="OST-HTH/LOTUS_dom"/>
</dbReference>
<dbReference type="OrthoDB" id="361803at2759"/>
<accession>A0A976M559</accession>
<evidence type="ECO:0000259" key="2">
    <source>
        <dbReference type="PROSITE" id="PS51644"/>
    </source>
</evidence>
<feature type="compositionally biased region" description="Polar residues" evidence="1">
    <location>
        <begin position="383"/>
        <end position="398"/>
    </location>
</feature>
<feature type="compositionally biased region" description="Basic and acidic residues" evidence="1">
    <location>
        <begin position="90"/>
        <end position="103"/>
    </location>
</feature>
<sequence length="639" mass="72370">MDPNNLNTQSKINTSTNVQNLSIINRNVVNSNASNGVKNKTNASNNLSVTNNQYTSNNGSLKINSNNNPTLNKENFSDINQLTLRELLESSERKSERINEKGKSSPVDSSVGLATDRSTLTNYISYNSINDSSNSHSTPSGSFNGSITATKSTTAGLNCSAIPFVPQGKYLNRDLLESGQHLDLGSSGFDYVYERGLDSRDFEKDLSDDQTLRDDSIENGFVGMTERRGGLSWIRTNNGNLLPQIENTWLKHIITSLQTNKLALMNFFNNLEKCLIESVQFLYKEGIKPYLGDVANQMKRSICDNFWSAAEVAYVSLHCKNAVRLQIELRVKGEMGWVVYLLHEPHNFRGFVDTHSTVNNYSDYYWRQLNTFASSILTNNHSLTSNDQSTQNPASVNGNKEKEDKDFNGGRYAFAERLKNEVEAFKDMRLGEVVHLVQLAIYSGIFVYAQRILLPVAACEKTAQELFPKVKKSRYPVCTSINEVLKIVSLLVDGRRNGLVLAQLKQQFMLQFNRELNPLSFGYRKLQNLLLSDLFNANYHLFVPVDSPHRTHIQNRKYPIPPGCKIFRQSKLHFDPNKFPNPITDFYDQYHTICPIHTPSGSSYDRPFDKIGKECTCLWRIEFATLPKVVQDSICDYLD</sequence>
<dbReference type="InterPro" id="IPR025677">
    <property type="entry name" value="OST-HTH-assoc_dom"/>
</dbReference>
<feature type="compositionally biased region" description="Polar residues" evidence="1">
    <location>
        <begin position="33"/>
        <end position="55"/>
    </location>
</feature>
<feature type="region of interest" description="Disordered" evidence="1">
    <location>
        <begin position="33"/>
        <end position="76"/>
    </location>
</feature>
<protein>
    <recommendedName>
        <fullName evidence="2">HTH OST-type domain-containing protein</fullName>
    </recommendedName>
</protein>
<evidence type="ECO:0000313" key="4">
    <source>
        <dbReference type="Proteomes" id="UP000244803"/>
    </source>
</evidence>
<gene>
    <name evidence="3" type="ORF">MACJ_001846</name>
</gene>
<proteinExistence type="predicted"/>
<feature type="region of interest" description="Disordered" evidence="1">
    <location>
        <begin position="383"/>
        <end position="404"/>
    </location>
</feature>
<feature type="compositionally biased region" description="Low complexity" evidence="1">
    <location>
        <begin position="56"/>
        <end position="68"/>
    </location>
</feature>
<dbReference type="PROSITE" id="PS51644">
    <property type="entry name" value="HTH_OST"/>
    <property type="match status" value="1"/>
</dbReference>
<feature type="region of interest" description="Disordered" evidence="1">
    <location>
        <begin position="90"/>
        <end position="113"/>
    </location>
</feature>
<dbReference type="AlphaFoldDB" id="A0A976M559"/>
<dbReference type="Proteomes" id="UP000244803">
    <property type="component" value="Chromosome 3"/>
</dbReference>
<evidence type="ECO:0000313" key="3">
    <source>
        <dbReference type="EMBL" id="UKJ88602.1"/>
    </source>
</evidence>
<dbReference type="EMBL" id="CP056066">
    <property type="protein sequence ID" value="UKJ88602.1"/>
    <property type="molecule type" value="Genomic_DNA"/>
</dbReference>
<reference evidence="3" key="1">
    <citation type="submission" date="2022-07" db="EMBL/GenBank/DDBJ databases">
        <title>Evaluation of T. orientalis genome assembly methods using nanopore sequencing and analysis of variation between genomes.</title>
        <authorList>
            <person name="Yam J."/>
            <person name="Micallef M.L."/>
            <person name="Liu M."/>
            <person name="Djordjevic S.P."/>
            <person name="Bogema D.R."/>
            <person name="Jenkins C."/>
        </authorList>
    </citation>
    <scope>NUCLEOTIDE SEQUENCE</scope>
    <source>
        <strain evidence="3">Fish Creek</strain>
    </source>
</reference>
<name>A0A976M559_THEOR</name>
<dbReference type="Pfam" id="PF14418">
    <property type="entry name" value="OHA"/>
    <property type="match status" value="1"/>
</dbReference>
<feature type="domain" description="HTH OST-type" evidence="2">
    <location>
        <begin position="480"/>
        <end position="558"/>
    </location>
</feature>
<organism evidence="3 4">
    <name type="scientific">Theileria orientalis</name>
    <dbReference type="NCBI Taxonomy" id="68886"/>
    <lineage>
        <taxon>Eukaryota</taxon>
        <taxon>Sar</taxon>
        <taxon>Alveolata</taxon>
        <taxon>Apicomplexa</taxon>
        <taxon>Aconoidasida</taxon>
        <taxon>Piroplasmida</taxon>
        <taxon>Theileriidae</taxon>
        <taxon>Theileria</taxon>
    </lineage>
</organism>